<dbReference type="InterPro" id="IPR018998">
    <property type="entry name" value="EndoU_C"/>
</dbReference>
<gene>
    <name evidence="13" type="ORF">GPUH_LOCUS12995</name>
</gene>
<evidence type="ECO:0000256" key="8">
    <source>
        <dbReference type="ARBA" id="ARBA00022884"/>
    </source>
</evidence>
<keyword evidence="4 11" id="KW-0540">Nuclease</keyword>
<sequence length="92" mass="10574">MATVKYTWKKYLKPSGSFFIGSSPEFEMALDTLCFLTSRPRGSCKFELEKCSFGMTSYELIQKEKVYIGTIYPTAGKMTEKCRRHSINKSCM</sequence>
<keyword evidence="9 11" id="KW-0464">Manganese</keyword>
<evidence type="ECO:0000256" key="11">
    <source>
        <dbReference type="RuleBase" id="RU367085"/>
    </source>
</evidence>
<dbReference type="InterPro" id="IPR039787">
    <property type="entry name" value="ENDOU"/>
</dbReference>
<evidence type="ECO:0000256" key="3">
    <source>
        <dbReference type="ARBA" id="ARBA00011245"/>
    </source>
</evidence>
<keyword evidence="14" id="KW-1185">Reference proteome</keyword>
<dbReference type="EMBL" id="UYRT01079820">
    <property type="protein sequence ID" value="VDN21452.1"/>
    <property type="molecule type" value="Genomic_DNA"/>
</dbReference>
<dbReference type="PANTHER" id="PTHR12439:SF11">
    <property type="entry name" value="URIDYLATE-SPECIFIC ENDORIBONUCLEASE"/>
    <property type="match status" value="1"/>
</dbReference>
<evidence type="ECO:0000256" key="5">
    <source>
        <dbReference type="ARBA" id="ARBA00022723"/>
    </source>
</evidence>
<dbReference type="Proteomes" id="UP000271098">
    <property type="component" value="Unassembled WGS sequence"/>
</dbReference>
<reference evidence="13 14" key="2">
    <citation type="submission" date="2018-11" db="EMBL/GenBank/DDBJ databases">
        <authorList>
            <consortium name="Pathogen Informatics"/>
        </authorList>
    </citation>
    <scope>NUCLEOTIDE SEQUENCE [LARGE SCALE GENOMIC DNA]</scope>
</reference>
<proteinExistence type="inferred from homology"/>
<keyword evidence="10" id="KW-0456">Lyase</keyword>
<accession>A0A183DWA5</accession>
<evidence type="ECO:0000256" key="9">
    <source>
        <dbReference type="ARBA" id="ARBA00023211"/>
    </source>
</evidence>
<dbReference type="WBParaSite" id="GPUH_0001301001-mRNA-1">
    <property type="protein sequence ID" value="GPUH_0001301001-mRNA-1"/>
    <property type="gene ID" value="GPUH_0001301001"/>
</dbReference>
<dbReference type="Pfam" id="PF09412">
    <property type="entry name" value="XendoU"/>
    <property type="match status" value="1"/>
</dbReference>
<dbReference type="SUPFAM" id="SSF142877">
    <property type="entry name" value="EndoU-like"/>
    <property type="match status" value="1"/>
</dbReference>
<evidence type="ECO:0000256" key="2">
    <source>
        <dbReference type="ARBA" id="ARBA00010168"/>
    </source>
</evidence>
<dbReference type="InterPro" id="IPR037227">
    <property type="entry name" value="EndoU-like"/>
</dbReference>
<dbReference type="OrthoDB" id="430326at2759"/>
<evidence type="ECO:0000313" key="14">
    <source>
        <dbReference type="Proteomes" id="UP000271098"/>
    </source>
</evidence>
<feature type="domain" description="EndoU" evidence="12">
    <location>
        <begin position="1"/>
        <end position="77"/>
    </location>
</feature>
<name>A0A183DWA5_9BILA</name>
<evidence type="ECO:0000256" key="4">
    <source>
        <dbReference type="ARBA" id="ARBA00022722"/>
    </source>
</evidence>
<dbReference type="GO" id="GO:0003723">
    <property type="term" value="F:RNA binding"/>
    <property type="evidence" value="ECO:0007669"/>
    <property type="project" value="UniProtKB-UniRule"/>
</dbReference>
<evidence type="ECO:0000313" key="15">
    <source>
        <dbReference type="WBParaSite" id="GPUH_0001301001-mRNA-1"/>
    </source>
</evidence>
<keyword evidence="8 11" id="KW-0694">RNA-binding</keyword>
<dbReference type="PANTHER" id="PTHR12439">
    <property type="entry name" value="PLACENTAL PROTEIN 11-RELATED"/>
    <property type="match status" value="1"/>
</dbReference>
<evidence type="ECO:0000256" key="10">
    <source>
        <dbReference type="ARBA" id="ARBA00023239"/>
    </source>
</evidence>
<evidence type="ECO:0000256" key="6">
    <source>
        <dbReference type="ARBA" id="ARBA00022759"/>
    </source>
</evidence>
<evidence type="ECO:0000313" key="13">
    <source>
        <dbReference type="EMBL" id="VDN21452.1"/>
    </source>
</evidence>
<dbReference type="PROSITE" id="PS51959">
    <property type="entry name" value="ENDOU"/>
    <property type="match status" value="1"/>
</dbReference>
<reference evidence="15" key="1">
    <citation type="submission" date="2016-06" db="UniProtKB">
        <authorList>
            <consortium name="WormBaseParasite"/>
        </authorList>
    </citation>
    <scope>IDENTIFICATION</scope>
</reference>
<protein>
    <submittedName>
        <fullName evidence="15">Endoribonuclease</fullName>
    </submittedName>
</protein>
<comment type="similarity">
    <text evidence="2 11">Belongs to the ENDOU family.</text>
</comment>
<keyword evidence="7 11" id="KW-0378">Hydrolase</keyword>
<dbReference type="GO" id="GO:0046872">
    <property type="term" value="F:metal ion binding"/>
    <property type="evidence" value="ECO:0007669"/>
    <property type="project" value="UniProtKB-UniRule"/>
</dbReference>
<evidence type="ECO:0000256" key="7">
    <source>
        <dbReference type="ARBA" id="ARBA00022801"/>
    </source>
</evidence>
<dbReference type="GO" id="GO:0004521">
    <property type="term" value="F:RNA endonuclease activity"/>
    <property type="evidence" value="ECO:0007669"/>
    <property type="project" value="UniProtKB-UniRule"/>
</dbReference>
<dbReference type="AlphaFoldDB" id="A0A183DWA5"/>
<evidence type="ECO:0000256" key="1">
    <source>
        <dbReference type="ARBA" id="ARBA00001936"/>
    </source>
</evidence>
<organism evidence="15">
    <name type="scientific">Gongylonema pulchrum</name>
    <dbReference type="NCBI Taxonomy" id="637853"/>
    <lineage>
        <taxon>Eukaryota</taxon>
        <taxon>Metazoa</taxon>
        <taxon>Ecdysozoa</taxon>
        <taxon>Nematoda</taxon>
        <taxon>Chromadorea</taxon>
        <taxon>Rhabditida</taxon>
        <taxon>Spirurina</taxon>
        <taxon>Spiruromorpha</taxon>
        <taxon>Spiruroidea</taxon>
        <taxon>Gongylonematidae</taxon>
        <taxon>Gongylonema</taxon>
    </lineage>
</organism>
<comment type="subunit">
    <text evidence="3 11">Monomer.</text>
</comment>
<dbReference type="GO" id="GO:0016829">
    <property type="term" value="F:lyase activity"/>
    <property type="evidence" value="ECO:0007669"/>
    <property type="project" value="UniProtKB-KW"/>
</dbReference>
<dbReference type="GO" id="GO:0016787">
    <property type="term" value="F:hydrolase activity"/>
    <property type="evidence" value="ECO:0007669"/>
    <property type="project" value="UniProtKB-KW"/>
</dbReference>
<evidence type="ECO:0000259" key="12">
    <source>
        <dbReference type="PROSITE" id="PS51959"/>
    </source>
</evidence>
<comment type="cofactor">
    <cofactor evidence="1 11">
        <name>Mn(2+)</name>
        <dbReference type="ChEBI" id="CHEBI:29035"/>
    </cofactor>
</comment>
<keyword evidence="6 11" id="KW-0255">Endonuclease</keyword>
<keyword evidence="5 11" id="KW-0479">Metal-binding</keyword>